<protein>
    <submittedName>
        <fullName evidence="1">Uncharacterized protein</fullName>
    </submittedName>
</protein>
<dbReference type="InParanoid" id="A0A2H3D353"/>
<accession>A0A2H3D353</accession>
<keyword evidence="2" id="KW-1185">Reference proteome</keyword>
<name>A0A2H3D353_ARMGA</name>
<dbReference type="Proteomes" id="UP000217790">
    <property type="component" value="Unassembled WGS sequence"/>
</dbReference>
<evidence type="ECO:0000313" key="2">
    <source>
        <dbReference type="Proteomes" id="UP000217790"/>
    </source>
</evidence>
<organism evidence="1 2">
    <name type="scientific">Armillaria gallica</name>
    <name type="common">Bulbous honey fungus</name>
    <name type="synonym">Armillaria bulbosa</name>
    <dbReference type="NCBI Taxonomy" id="47427"/>
    <lineage>
        <taxon>Eukaryota</taxon>
        <taxon>Fungi</taxon>
        <taxon>Dikarya</taxon>
        <taxon>Basidiomycota</taxon>
        <taxon>Agaricomycotina</taxon>
        <taxon>Agaricomycetes</taxon>
        <taxon>Agaricomycetidae</taxon>
        <taxon>Agaricales</taxon>
        <taxon>Marasmiineae</taxon>
        <taxon>Physalacriaceae</taxon>
        <taxon>Armillaria</taxon>
    </lineage>
</organism>
<reference evidence="2" key="1">
    <citation type="journal article" date="2017" name="Nat. Ecol. Evol.">
        <title>Genome expansion and lineage-specific genetic innovations in the forest pathogenic fungi Armillaria.</title>
        <authorList>
            <person name="Sipos G."/>
            <person name="Prasanna A.N."/>
            <person name="Walter M.C."/>
            <person name="O'Connor E."/>
            <person name="Balint B."/>
            <person name="Krizsan K."/>
            <person name="Kiss B."/>
            <person name="Hess J."/>
            <person name="Varga T."/>
            <person name="Slot J."/>
            <person name="Riley R."/>
            <person name="Boka B."/>
            <person name="Rigling D."/>
            <person name="Barry K."/>
            <person name="Lee J."/>
            <person name="Mihaltcheva S."/>
            <person name="LaButti K."/>
            <person name="Lipzen A."/>
            <person name="Waldron R."/>
            <person name="Moloney N.M."/>
            <person name="Sperisen C."/>
            <person name="Kredics L."/>
            <person name="Vagvoelgyi C."/>
            <person name="Patrignani A."/>
            <person name="Fitzpatrick D."/>
            <person name="Nagy I."/>
            <person name="Doyle S."/>
            <person name="Anderson J.B."/>
            <person name="Grigoriev I.V."/>
            <person name="Gueldener U."/>
            <person name="Muensterkoetter M."/>
            <person name="Nagy L.G."/>
        </authorList>
    </citation>
    <scope>NUCLEOTIDE SEQUENCE [LARGE SCALE GENOMIC DNA]</scope>
    <source>
        <strain evidence="2">Ar21-2</strain>
    </source>
</reference>
<dbReference type="AlphaFoldDB" id="A0A2H3D353"/>
<evidence type="ECO:0000313" key="1">
    <source>
        <dbReference type="EMBL" id="PBK85842.1"/>
    </source>
</evidence>
<dbReference type="EMBL" id="KZ293688">
    <property type="protein sequence ID" value="PBK85842.1"/>
    <property type="molecule type" value="Genomic_DNA"/>
</dbReference>
<proteinExistence type="predicted"/>
<sequence>MKIQEDSWTGKVVLMAHPGESFSPVLCSAVAYGFQQNGLAAWWELNITLNRDADLPWRKISGGSSGFWARELWSQNLSACCMHRLSMELFCDYYEAPSYRLRHRIPKAVSMFMPSSLQNSLQDIRRVLCSCRSSSGSSVLPSVSCMTVVTVYSHDPRRGT</sequence>
<gene>
    <name evidence="1" type="ORF">ARMGADRAFT_545622</name>
</gene>